<dbReference type="eggNOG" id="COG2963">
    <property type="taxonomic scope" value="Bacteria"/>
</dbReference>
<dbReference type="InParanoid" id="D4H4R3"/>
<proteinExistence type="predicted"/>
<dbReference type="KEGG" id="dap:Dacet_2645"/>
<feature type="coiled-coil region" evidence="1">
    <location>
        <begin position="63"/>
        <end position="90"/>
    </location>
</feature>
<evidence type="ECO:0000313" key="2">
    <source>
        <dbReference type="EMBL" id="ADD67457.1"/>
    </source>
</evidence>
<sequence>MERLPRSFYTHAFKEEAVSLVLNGGLSVAEVSRQLSLSEQTLRNWIKKHKEGSLKDKSGSRTVTELEAEVSRLKKELSQVRLEREILKKAMAYLAQEPQKGTHK</sequence>
<dbReference type="InterPro" id="IPR051839">
    <property type="entry name" value="RD_transcriptional_regulator"/>
</dbReference>
<evidence type="ECO:0000256" key="1">
    <source>
        <dbReference type="SAM" id="Coils"/>
    </source>
</evidence>
<dbReference type="PANTHER" id="PTHR33215">
    <property type="entry name" value="PROTEIN DISTAL ANTENNA"/>
    <property type="match status" value="1"/>
</dbReference>
<organism evidence="2 5">
    <name type="scientific">Denitrovibrio acetiphilus (strain DSM 12809 / NBRC 114555 / N2460)</name>
    <dbReference type="NCBI Taxonomy" id="522772"/>
    <lineage>
        <taxon>Bacteria</taxon>
        <taxon>Pseudomonadati</taxon>
        <taxon>Deferribacterota</taxon>
        <taxon>Deferribacteres</taxon>
        <taxon>Deferribacterales</taxon>
        <taxon>Geovibrionaceae</taxon>
        <taxon>Denitrovibrio</taxon>
    </lineage>
</organism>
<dbReference type="KEGG" id="dap:Dacet_2785"/>
<keyword evidence="5" id="KW-1185">Reference proteome</keyword>
<dbReference type="PaxDb" id="522772-Dacet_0669"/>
<dbReference type="EMBL" id="CP001968">
    <property type="protein sequence ID" value="ADD69403.1"/>
    <property type="molecule type" value="Genomic_DNA"/>
</dbReference>
<dbReference type="Proteomes" id="UP000002012">
    <property type="component" value="Chromosome"/>
</dbReference>
<dbReference type="Pfam" id="PF01527">
    <property type="entry name" value="HTH_Tnp_1"/>
    <property type="match status" value="1"/>
</dbReference>
<dbReference type="STRING" id="522772.Dacet_0669"/>
<evidence type="ECO:0000313" key="3">
    <source>
        <dbReference type="EMBL" id="ADD69403.1"/>
    </source>
</evidence>
<reference evidence="2 5" key="1">
    <citation type="journal article" date="2010" name="Stand. Genomic Sci.">
        <title>Complete genome sequence of Denitrovibrio acetiphilus type strain (N2460).</title>
        <authorList>
            <person name="Kiss H."/>
            <person name="Lang E."/>
            <person name="Lapidus A."/>
            <person name="Copeland A."/>
            <person name="Nolan M."/>
            <person name="Glavina Del Rio T."/>
            <person name="Chen F."/>
            <person name="Lucas S."/>
            <person name="Tice H."/>
            <person name="Cheng J.F."/>
            <person name="Han C."/>
            <person name="Goodwin L."/>
            <person name="Pitluck S."/>
            <person name="Liolios K."/>
            <person name="Pati A."/>
            <person name="Ivanova N."/>
            <person name="Mavromatis K."/>
            <person name="Chen A."/>
            <person name="Palaniappan K."/>
            <person name="Land M."/>
            <person name="Hauser L."/>
            <person name="Chang Y.J."/>
            <person name="Jeffries C.D."/>
            <person name="Detter J.C."/>
            <person name="Brettin T."/>
            <person name="Spring S."/>
            <person name="Rohde M."/>
            <person name="Goker M."/>
            <person name="Woyke T."/>
            <person name="Bristow J."/>
            <person name="Eisen J.A."/>
            <person name="Markowitz V."/>
            <person name="Hugenholtz P."/>
            <person name="Kyrpides N.C."/>
            <person name="Klenk H.P."/>
        </authorList>
    </citation>
    <scope>NUCLEOTIDE SEQUENCE [LARGE SCALE GENOMIC DNA]</scope>
    <source>
        <strain evidence="2">DSM 12809</strain>
        <strain evidence="5">DSM 12809 / NBRC 114555 / N2460</strain>
    </source>
</reference>
<dbReference type="GO" id="GO:0003677">
    <property type="term" value="F:DNA binding"/>
    <property type="evidence" value="ECO:0007669"/>
    <property type="project" value="InterPro"/>
</dbReference>
<dbReference type="GO" id="GO:0006313">
    <property type="term" value="P:DNA transposition"/>
    <property type="evidence" value="ECO:0007669"/>
    <property type="project" value="InterPro"/>
</dbReference>
<name>D4H4R3_DENA2</name>
<dbReference type="EMBL" id="CP001968">
    <property type="protein sequence ID" value="ADD67457.1"/>
    <property type="molecule type" value="Genomic_DNA"/>
</dbReference>
<dbReference type="InterPro" id="IPR009057">
    <property type="entry name" value="Homeodomain-like_sf"/>
</dbReference>
<dbReference type="Gene3D" id="1.10.10.60">
    <property type="entry name" value="Homeodomain-like"/>
    <property type="match status" value="1"/>
</dbReference>
<evidence type="ECO:0000313" key="5">
    <source>
        <dbReference type="Proteomes" id="UP000002012"/>
    </source>
</evidence>
<dbReference type="GO" id="GO:0004803">
    <property type="term" value="F:transposase activity"/>
    <property type="evidence" value="ECO:0007669"/>
    <property type="project" value="InterPro"/>
</dbReference>
<dbReference type="PANTHER" id="PTHR33215:SF13">
    <property type="entry name" value="PROTEIN DISTAL ANTENNA"/>
    <property type="match status" value="1"/>
</dbReference>
<evidence type="ECO:0000313" key="4">
    <source>
        <dbReference type="EMBL" id="ADD69536.1"/>
    </source>
</evidence>
<keyword evidence="1" id="KW-0175">Coiled coil</keyword>
<dbReference type="InterPro" id="IPR002514">
    <property type="entry name" value="Transposase_8"/>
</dbReference>
<accession>D4H4R3</accession>
<dbReference type="HOGENOM" id="CLU_027402_33_0_0"/>
<dbReference type="KEGG" id="dap:Dacet_0669"/>
<dbReference type="SUPFAM" id="SSF46689">
    <property type="entry name" value="Homeodomain-like"/>
    <property type="match status" value="1"/>
</dbReference>
<dbReference type="AlphaFoldDB" id="D4H4R3"/>
<dbReference type="EMBL" id="CP001968">
    <property type="protein sequence ID" value="ADD69536.1"/>
    <property type="molecule type" value="Genomic_DNA"/>
</dbReference>
<gene>
    <name evidence="2" type="ordered locus">Dacet_0669</name>
    <name evidence="3" type="ordered locus">Dacet_2645</name>
    <name evidence="4" type="ordered locus">Dacet_2785</name>
</gene>
<protein>
    <submittedName>
        <fullName evidence="2">Transposase IS3/IS911 family protein</fullName>
    </submittedName>
</protein>